<accession>A0A7L5A1J0</accession>
<dbReference type="Proteomes" id="UP000326380">
    <property type="component" value="Unassembled WGS sequence"/>
</dbReference>
<name>A0A7L5A1J0_9BACT</name>
<proteinExistence type="predicted"/>
<dbReference type="RefSeq" id="WP_160620403.1">
    <property type="nucleotide sequence ID" value="NZ_CP047647.1"/>
</dbReference>
<reference evidence="1 2" key="1">
    <citation type="submission" date="2019-09" db="EMBL/GenBank/DDBJ databases">
        <title>Genome sequence of Hymenobacter sp. M3.</title>
        <authorList>
            <person name="Srinivasan S."/>
        </authorList>
    </citation>
    <scope>NUCLEOTIDE SEQUENCE [LARGE SCALE GENOMIC DNA]</scope>
    <source>
        <strain evidence="1 2">M3</strain>
    </source>
</reference>
<sequence length="163" mass="17232">MTAADPDAGQNVQLQSDVTSLLPGATFQTSFPAPSARVTWQVPANAPFGSTYSFGIALTDDACPSRGTAVYTIPLRVGALVASAQNRRNVAQLSAYPTPFTNRVRFQLAGSLAQPVVITDGQGREVARLLSQPDGAVEWTPRGLVLCPQRRRTANRPATAPIG</sequence>
<comment type="caution">
    <text evidence="1">The sequence shown here is derived from an EMBL/GenBank/DDBJ whole genome shotgun (WGS) entry which is preliminary data.</text>
</comment>
<dbReference type="AlphaFoldDB" id="A0A7L5A1J0"/>
<organism evidence="1 2">
    <name type="scientific">Hymenobacter busanensis</name>
    <dbReference type="NCBI Taxonomy" id="2607656"/>
    <lineage>
        <taxon>Bacteria</taxon>
        <taxon>Pseudomonadati</taxon>
        <taxon>Bacteroidota</taxon>
        <taxon>Cytophagia</taxon>
        <taxon>Cytophagales</taxon>
        <taxon>Hymenobacteraceae</taxon>
        <taxon>Hymenobacter</taxon>
    </lineage>
</organism>
<evidence type="ECO:0000313" key="1">
    <source>
        <dbReference type="EMBL" id="KAA9338426.1"/>
    </source>
</evidence>
<evidence type="ECO:0000313" key="2">
    <source>
        <dbReference type="Proteomes" id="UP000326380"/>
    </source>
</evidence>
<protein>
    <submittedName>
        <fullName evidence="1">Uncharacterized protein</fullName>
    </submittedName>
</protein>
<gene>
    <name evidence="1" type="ORF">F0P96_06225</name>
</gene>
<keyword evidence="2" id="KW-1185">Reference proteome</keyword>
<dbReference type="EMBL" id="VTWU01000002">
    <property type="protein sequence ID" value="KAA9338426.1"/>
    <property type="molecule type" value="Genomic_DNA"/>
</dbReference>